<proteinExistence type="predicted"/>
<evidence type="ECO:0000313" key="4">
    <source>
        <dbReference type="Proteomes" id="UP001596233"/>
    </source>
</evidence>
<organism evidence="3 4">
    <name type="scientific">Paenibacillus septentrionalis</name>
    <dbReference type="NCBI Taxonomy" id="429342"/>
    <lineage>
        <taxon>Bacteria</taxon>
        <taxon>Bacillati</taxon>
        <taxon>Bacillota</taxon>
        <taxon>Bacilli</taxon>
        <taxon>Bacillales</taxon>
        <taxon>Paenibacillaceae</taxon>
        <taxon>Paenibacillus</taxon>
    </lineage>
</organism>
<sequence>MKALNMKWKRLLLVMLLAVVLVSQSSALSSIGDIYAEQADEQAGASNEEVGAGQEADAAEVETAAGQETEAVSEQPNDATASSAEQQEQSAEGAVNADADGNGAAGGAAAPDAGEVTLSKVTANKEVLENAQFKLFIDEATGNVRVVSKTTGTEWLGAPQVPSTLPPNNKKFVDSPLHLRYTEGSDITTTYSLKDATTTMSYTVESDQVVLDLEFGAEGIALKMIYTLTERGLQVDIPFESIVESGTARLTSLEPLPFFNGALETDTGAMLIPDGSGALLHFRTNHEQYLKGYSEYIYGNDTTFVSHTHDMMSAGVKRSNTVRESIALPVFGMYRNGVGSLAIVKDGQYEAKINATPAGIRAIPVYRSAAEFMYRKNDIIFIGNSGQIPYFQGQMIAGNRSVEYVLLEGDAANYVGMAKAYRSYLMDVQGVEPVVQQAPSLSLKLFGGILREEIIGDTFIKMTTFKQAEEIIASLKAEGVTNIVATYDGWTKDGVYGAQPQHKTARQLGGKNGLQSLVDYTNQQGVDLYLKANYVKPFEQTGKYSARKDAVRGMDRELLVATLYWPSDRWSRNSFSFHYLKPEQALNKYVKKQADDLAGYGVDGVQLQYMGELIYSDEDKSSTTDRSVTANAWVESMKLMKQEVGSVAIEYGNAYALGLVDRIEDAPMAHSGYIYTDESVPFYQLVLHGLVPYYAGSINLREDAQVERLKSIEYGALPSAELTGELSSNLHRTAETRLFSSYAGDWVSHIAGEYKELLPLYEAINGQEMSNHEQLAPNVFRTSYSNGTTVIVNYNSEAVTVDGVTVSGLNYTWSKG</sequence>
<evidence type="ECO:0000256" key="2">
    <source>
        <dbReference type="SAM" id="SignalP"/>
    </source>
</evidence>
<reference evidence="4" key="1">
    <citation type="journal article" date="2019" name="Int. J. Syst. Evol. Microbiol.">
        <title>The Global Catalogue of Microorganisms (GCM) 10K type strain sequencing project: providing services to taxonomists for standard genome sequencing and annotation.</title>
        <authorList>
            <consortium name="The Broad Institute Genomics Platform"/>
            <consortium name="The Broad Institute Genome Sequencing Center for Infectious Disease"/>
            <person name="Wu L."/>
            <person name="Ma J."/>
        </authorList>
    </citation>
    <scope>NUCLEOTIDE SEQUENCE [LARGE SCALE GENOMIC DNA]</scope>
    <source>
        <strain evidence="4">PCU 280</strain>
    </source>
</reference>
<feature type="compositionally biased region" description="Low complexity" evidence="1">
    <location>
        <begin position="81"/>
        <end position="111"/>
    </location>
</feature>
<keyword evidence="4" id="KW-1185">Reference proteome</keyword>
<feature type="chain" id="PRO_5045181770" evidence="2">
    <location>
        <begin position="28"/>
        <end position="816"/>
    </location>
</feature>
<dbReference type="Pfam" id="PF18952">
    <property type="entry name" value="DUF5696"/>
    <property type="match status" value="1"/>
</dbReference>
<feature type="compositionally biased region" description="Polar residues" evidence="1">
    <location>
        <begin position="70"/>
        <end position="80"/>
    </location>
</feature>
<gene>
    <name evidence="3" type="ORF">ACFP56_14080</name>
</gene>
<keyword evidence="2" id="KW-0732">Signal</keyword>
<dbReference type="Proteomes" id="UP001596233">
    <property type="component" value="Unassembled WGS sequence"/>
</dbReference>
<evidence type="ECO:0000313" key="3">
    <source>
        <dbReference type="EMBL" id="MFC6333752.1"/>
    </source>
</evidence>
<accession>A0ABW1V7K1</accession>
<dbReference type="InterPro" id="IPR043751">
    <property type="entry name" value="DUF5696"/>
</dbReference>
<protein>
    <submittedName>
        <fullName evidence="3">DUF5696 domain-containing protein</fullName>
    </submittedName>
</protein>
<feature type="region of interest" description="Disordered" evidence="1">
    <location>
        <begin position="42"/>
        <end position="111"/>
    </location>
</feature>
<evidence type="ECO:0000256" key="1">
    <source>
        <dbReference type="SAM" id="MobiDB-lite"/>
    </source>
</evidence>
<comment type="caution">
    <text evidence="3">The sequence shown here is derived from an EMBL/GenBank/DDBJ whole genome shotgun (WGS) entry which is preliminary data.</text>
</comment>
<dbReference type="EMBL" id="JBHSTE010000004">
    <property type="protein sequence ID" value="MFC6333752.1"/>
    <property type="molecule type" value="Genomic_DNA"/>
</dbReference>
<dbReference type="RefSeq" id="WP_379235544.1">
    <property type="nucleotide sequence ID" value="NZ_JBHSTE010000004.1"/>
</dbReference>
<feature type="signal peptide" evidence="2">
    <location>
        <begin position="1"/>
        <end position="27"/>
    </location>
</feature>
<name>A0ABW1V7K1_9BACL</name>